<accession>A0A5M6J2G0</accession>
<dbReference type="PROSITE" id="PS00189">
    <property type="entry name" value="LIPOYL"/>
    <property type="match status" value="1"/>
</dbReference>
<evidence type="ECO:0000313" key="17">
    <source>
        <dbReference type="EMBL" id="KAA5614684.1"/>
    </source>
</evidence>
<evidence type="ECO:0000256" key="6">
    <source>
        <dbReference type="ARBA" id="ARBA00022723"/>
    </source>
</evidence>
<gene>
    <name evidence="17" type="ORF">F1189_00725</name>
</gene>
<dbReference type="RefSeq" id="WP_150038462.1">
    <property type="nucleotide sequence ID" value="NZ_OW485601.1"/>
</dbReference>
<comment type="cofactor">
    <cofactor evidence="2 14">
        <name>thiamine diphosphate</name>
        <dbReference type="ChEBI" id="CHEBI:58937"/>
    </cofactor>
</comment>
<evidence type="ECO:0000256" key="9">
    <source>
        <dbReference type="ARBA" id="ARBA00022958"/>
    </source>
</evidence>
<dbReference type="FunFam" id="3.40.50.920:FF:000001">
    <property type="entry name" value="Pyruvate dehydrogenase E1 beta subunit"/>
    <property type="match status" value="1"/>
</dbReference>
<dbReference type="Gene3D" id="3.40.50.970">
    <property type="match status" value="1"/>
</dbReference>
<dbReference type="EC" id="1.2.4.1" evidence="4 14"/>
<keyword evidence="9" id="KW-0630">Potassium</keyword>
<name>A0A5M6J2G0_9PROT</name>
<comment type="subunit">
    <text evidence="3">Heterodimer of an alpha and a beta chain.</text>
</comment>
<evidence type="ECO:0000256" key="13">
    <source>
        <dbReference type="ARBA" id="ARBA00025211"/>
    </source>
</evidence>
<evidence type="ECO:0000256" key="15">
    <source>
        <dbReference type="SAM" id="MobiDB-lite"/>
    </source>
</evidence>
<dbReference type="SUPFAM" id="SSF52518">
    <property type="entry name" value="Thiamin diphosphate-binding fold (THDP-binding)"/>
    <property type="match status" value="1"/>
</dbReference>
<organism evidence="17 18">
    <name type="scientific">Rhodovastum atsumiense</name>
    <dbReference type="NCBI Taxonomy" id="504468"/>
    <lineage>
        <taxon>Bacteria</taxon>
        <taxon>Pseudomonadati</taxon>
        <taxon>Pseudomonadota</taxon>
        <taxon>Alphaproteobacteria</taxon>
        <taxon>Acetobacterales</taxon>
        <taxon>Acetobacteraceae</taxon>
        <taxon>Rhodovastum</taxon>
    </lineage>
</organism>
<protein>
    <recommendedName>
        <fullName evidence="5 14">Pyruvate dehydrogenase E1 component subunit beta</fullName>
        <ecNumber evidence="4 14">1.2.4.1</ecNumber>
    </recommendedName>
</protein>
<dbReference type="InterPro" id="IPR027110">
    <property type="entry name" value="PDHB_mito-type"/>
</dbReference>
<comment type="function">
    <text evidence="13">The pyruvate dehydrogenase complex catalyzes the overall conversion of pyruvate to acetyl-CoA and CO(2). It contains multiple copies of three enzymatic components: pyruvate dehydrogenase (E1), dihydrolipoamide acetyltransferase (E2) and lipoamide dehydrogenase (E3).</text>
</comment>
<dbReference type="SUPFAM" id="SSF51230">
    <property type="entry name" value="Single hybrid motif"/>
    <property type="match status" value="1"/>
</dbReference>
<evidence type="ECO:0000256" key="4">
    <source>
        <dbReference type="ARBA" id="ARBA00012281"/>
    </source>
</evidence>
<dbReference type="EMBL" id="VWPK01000001">
    <property type="protein sequence ID" value="KAA5614684.1"/>
    <property type="molecule type" value="Genomic_DNA"/>
</dbReference>
<feature type="compositionally biased region" description="Pro residues" evidence="15">
    <location>
        <begin position="88"/>
        <end position="103"/>
    </location>
</feature>
<dbReference type="Pfam" id="PF02779">
    <property type="entry name" value="Transket_pyr"/>
    <property type="match status" value="1"/>
</dbReference>
<evidence type="ECO:0000256" key="1">
    <source>
        <dbReference type="ARBA" id="ARBA00001938"/>
    </source>
</evidence>
<evidence type="ECO:0000313" key="18">
    <source>
        <dbReference type="Proteomes" id="UP000325255"/>
    </source>
</evidence>
<keyword evidence="11 14" id="KW-0786">Thiamine pyrophosphate</keyword>
<keyword evidence="7" id="KW-0450">Lipoyl</keyword>
<dbReference type="GO" id="GO:0006086">
    <property type="term" value="P:pyruvate decarboxylation to acetyl-CoA"/>
    <property type="evidence" value="ECO:0007669"/>
    <property type="project" value="InterPro"/>
</dbReference>
<keyword evidence="10 14" id="KW-0560">Oxidoreductase</keyword>
<dbReference type="InterPro" id="IPR033248">
    <property type="entry name" value="Transketolase_C"/>
</dbReference>
<dbReference type="PANTHER" id="PTHR11624:SF96">
    <property type="entry name" value="PYRUVATE DEHYDROGENASE E1 COMPONENT SUBUNIT BETA, MITOCHONDRIAL"/>
    <property type="match status" value="1"/>
</dbReference>
<comment type="caution">
    <text evidence="17">The sequence shown here is derived from an EMBL/GenBank/DDBJ whole genome shotgun (WGS) entry which is preliminary data.</text>
</comment>
<dbReference type="NCBIfam" id="NF006667">
    <property type="entry name" value="PRK09212.1"/>
    <property type="match status" value="1"/>
</dbReference>
<dbReference type="NCBIfam" id="NF008854">
    <property type="entry name" value="PRK11892.1"/>
    <property type="match status" value="1"/>
</dbReference>
<evidence type="ECO:0000256" key="10">
    <source>
        <dbReference type="ARBA" id="ARBA00023002"/>
    </source>
</evidence>
<dbReference type="SMART" id="SM00861">
    <property type="entry name" value="Transket_pyr"/>
    <property type="match status" value="1"/>
</dbReference>
<keyword evidence="8" id="KW-0809">Transit peptide</keyword>
<feature type="region of interest" description="Disordered" evidence="15">
    <location>
        <begin position="83"/>
        <end position="128"/>
    </location>
</feature>
<evidence type="ECO:0000256" key="2">
    <source>
        <dbReference type="ARBA" id="ARBA00001964"/>
    </source>
</evidence>
<dbReference type="CDD" id="cd06849">
    <property type="entry name" value="lipoyl_domain"/>
    <property type="match status" value="1"/>
</dbReference>
<evidence type="ECO:0000256" key="14">
    <source>
        <dbReference type="RuleBase" id="RU364074"/>
    </source>
</evidence>
<dbReference type="PANTHER" id="PTHR11624">
    <property type="entry name" value="DEHYDROGENASE RELATED"/>
    <property type="match status" value="1"/>
</dbReference>
<dbReference type="InterPro" id="IPR003016">
    <property type="entry name" value="2-oxoA_DH_lipoyl-BS"/>
</dbReference>
<dbReference type="Proteomes" id="UP000325255">
    <property type="component" value="Unassembled WGS sequence"/>
</dbReference>
<keyword evidence="12 14" id="KW-0670">Pyruvate</keyword>
<reference evidence="17 18" key="1">
    <citation type="submission" date="2019-09" db="EMBL/GenBank/DDBJ databases">
        <title>Genome sequence of Rhodovastum atsumiense, a diverse member of the Acetobacteraceae family of non-sulfur purple photosynthetic bacteria.</title>
        <authorList>
            <person name="Meyer T."/>
            <person name="Kyndt J."/>
        </authorList>
    </citation>
    <scope>NUCLEOTIDE SEQUENCE [LARGE SCALE GENOMIC DNA]</scope>
    <source>
        <strain evidence="17 18">DSM 21279</strain>
    </source>
</reference>
<dbReference type="FunFam" id="2.40.50.100:FF:000010">
    <property type="entry name" value="Acetyltransferase component of pyruvate dehydrogenase complex"/>
    <property type="match status" value="1"/>
</dbReference>
<evidence type="ECO:0000256" key="12">
    <source>
        <dbReference type="ARBA" id="ARBA00023317"/>
    </source>
</evidence>
<evidence type="ECO:0000256" key="11">
    <source>
        <dbReference type="ARBA" id="ARBA00023052"/>
    </source>
</evidence>
<dbReference type="InterPro" id="IPR011053">
    <property type="entry name" value="Single_hybrid_motif"/>
</dbReference>
<dbReference type="GO" id="GO:0046872">
    <property type="term" value="F:metal ion binding"/>
    <property type="evidence" value="ECO:0007669"/>
    <property type="project" value="UniProtKB-KW"/>
</dbReference>
<keyword evidence="6" id="KW-0479">Metal-binding</keyword>
<dbReference type="InterPro" id="IPR029061">
    <property type="entry name" value="THDP-binding"/>
</dbReference>
<dbReference type="Gene3D" id="3.40.50.920">
    <property type="match status" value="1"/>
</dbReference>
<evidence type="ECO:0000256" key="5">
    <source>
        <dbReference type="ARBA" id="ARBA00016138"/>
    </source>
</evidence>
<dbReference type="Gene3D" id="2.40.50.100">
    <property type="match status" value="1"/>
</dbReference>
<dbReference type="OrthoDB" id="9780894at2"/>
<dbReference type="PROSITE" id="PS50968">
    <property type="entry name" value="BIOTINYL_LIPOYL"/>
    <property type="match status" value="1"/>
</dbReference>
<evidence type="ECO:0000256" key="8">
    <source>
        <dbReference type="ARBA" id="ARBA00022946"/>
    </source>
</evidence>
<dbReference type="GO" id="GO:0004739">
    <property type="term" value="F:pyruvate dehydrogenase (acetyl-transferring) activity"/>
    <property type="evidence" value="ECO:0007669"/>
    <property type="project" value="UniProtKB-UniRule"/>
</dbReference>
<dbReference type="InterPro" id="IPR005475">
    <property type="entry name" value="Transketolase-like_Pyr-bd"/>
</dbReference>
<comment type="catalytic activity">
    <reaction evidence="14">
        <text>N(6)-[(R)-lipoyl]-L-lysyl-[protein] + pyruvate + H(+) = N(6)-[(R)-S(8)-acetyldihydrolipoyl]-L-lysyl-[protein] + CO2</text>
        <dbReference type="Rhea" id="RHEA:19189"/>
        <dbReference type="Rhea" id="RHEA-COMP:10474"/>
        <dbReference type="Rhea" id="RHEA-COMP:10478"/>
        <dbReference type="ChEBI" id="CHEBI:15361"/>
        <dbReference type="ChEBI" id="CHEBI:15378"/>
        <dbReference type="ChEBI" id="CHEBI:16526"/>
        <dbReference type="ChEBI" id="CHEBI:83099"/>
        <dbReference type="ChEBI" id="CHEBI:83111"/>
        <dbReference type="EC" id="1.2.4.1"/>
    </reaction>
</comment>
<dbReference type="CDD" id="cd07036">
    <property type="entry name" value="TPP_PYR_E1-PDHc-beta_like"/>
    <property type="match status" value="1"/>
</dbReference>
<dbReference type="SUPFAM" id="SSF52922">
    <property type="entry name" value="TK C-terminal domain-like"/>
    <property type="match status" value="1"/>
</dbReference>
<comment type="function">
    <text evidence="14">The pyruvate dehydrogenase complex catalyzes the overall conversion of pyruvate to acetyl-CoA and CO2.</text>
</comment>
<dbReference type="Pfam" id="PF00364">
    <property type="entry name" value="Biotin_lipoyl"/>
    <property type="match status" value="1"/>
</dbReference>
<evidence type="ECO:0000256" key="7">
    <source>
        <dbReference type="ARBA" id="ARBA00022823"/>
    </source>
</evidence>
<dbReference type="AlphaFoldDB" id="A0A5M6J2G0"/>
<evidence type="ECO:0000256" key="3">
    <source>
        <dbReference type="ARBA" id="ARBA00011870"/>
    </source>
</evidence>
<dbReference type="InterPro" id="IPR009014">
    <property type="entry name" value="Transketo_C/PFOR_II"/>
</dbReference>
<dbReference type="InterPro" id="IPR000089">
    <property type="entry name" value="Biotin_lipoyl"/>
</dbReference>
<comment type="cofactor">
    <cofactor evidence="1">
        <name>(R)-lipoate</name>
        <dbReference type="ChEBI" id="CHEBI:83088"/>
    </cofactor>
</comment>
<evidence type="ECO:0000259" key="16">
    <source>
        <dbReference type="PROSITE" id="PS50968"/>
    </source>
</evidence>
<feature type="domain" description="Lipoyl-binding" evidence="16">
    <location>
        <begin position="2"/>
        <end position="78"/>
    </location>
</feature>
<proteinExistence type="predicted"/>
<dbReference type="FunFam" id="3.40.50.970:FF:000006">
    <property type="entry name" value="Pyruvate dehydrogenase E1 component subunit beta"/>
    <property type="match status" value="1"/>
</dbReference>
<keyword evidence="18" id="KW-1185">Reference proteome</keyword>
<dbReference type="Pfam" id="PF02780">
    <property type="entry name" value="Transketolase_C"/>
    <property type="match status" value="1"/>
</dbReference>
<sequence>MSTQILMPALSPTMTEGKLARWLKKVGDEVRAGDVIAEIETDKATMEVEAVDEGKIARILVDEGTEGVAVNTPIAVLGADGEDAAAAAPPPPRQETPAAPPPAARAEAAPQHPPASAVAPAPEKDWGPTQSITVREALRDAMAAELRADERVFLMGEEVAQYQGAYKISQGLLDEFGPRRVIDTPITEHGFTGLAVGAAMNGLRPIVEFMTFNFAMQAIDQIINSAAKTLYMSGGQMGCPIVFRGPNGAASRVGAQHSQCYASWYAHCPGLKVVAPWSAADAKGLLRAAIRDPNPVIFLENEILYGQHFDCPTDPDFVLPIGRAKVERTGSDVTLVAFSIMVGVAMQAAEALAEQGISAEVINLRSLRPLDIDTVAASVKKTSRIVTVEEGWPFAGIGAEVNMQVIEHCFDWLDAPPARVAGADVPLPYAANLEKLALPQPGWVVDAVKKMF</sequence>